<dbReference type="AlphaFoldDB" id="A0A0F9HDB9"/>
<proteinExistence type="predicted"/>
<evidence type="ECO:0000313" key="1">
    <source>
        <dbReference type="EMBL" id="KKM01137.1"/>
    </source>
</evidence>
<dbReference type="EMBL" id="LAZR01017264">
    <property type="protein sequence ID" value="KKM01137.1"/>
    <property type="molecule type" value="Genomic_DNA"/>
</dbReference>
<protein>
    <submittedName>
        <fullName evidence="1">Uncharacterized protein</fullName>
    </submittedName>
</protein>
<accession>A0A0F9HDB9</accession>
<organism evidence="1">
    <name type="scientific">marine sediment metagenome</name>
    <dbReference type="NCBI Taxonomy" id="412755"/>
    <lineage>
        <taxon>unclassified sequences</taxon>
        <taxon>metagenomes</taxon>
        <taxon>ecological metagenomes</taxon>
    </lineage>
</organism>
<reference evidence="1" key="1">
    <citation type="journal article" date="2015" name="Nature">
        <title>Complex archaea that bridge the gap between prokaryotes and eukaryotes.</title>
        <authorList>
            <person name="Spang A."/>
            <person name="Saw J.H."/>
            <person name="Jorgensen S.L."/>
            <person name="Zaremba-Niedzwiedzka K."/>
            <person name="Martijn J."/>
            <person name="Lind A.E."/>
            <person name="van Eijk R."/>
            <person name="Schleper C."/>
            <person name="Guy L."/>
            <person name="Ettema T.J."/>
        </authorList>
    </citation>
    <scope>NUCLEOTIDE SEQUENCE</scope>
</reference>
<gene>
    <name evidence="1" type="ORF">LCGC14_1797430</name>
</gene>
<sequence>MPGIVHLRELAYTDIEHFAGSFWDEGAFDLADEWRERVAILMADGVGRVVAEIDTYKMITRR</sequence>
<name>A0A0F9HDB9_9ZZZZ</name>
<comment type="caution">
    <text evidence="1">The sequence shown here is derived from an EMBL/GenBank/DDBJ whole genome shotgun (WGS) entry which is preliminary data.</text>
</comment>